<dbReference type="Proteomes" id="UP000823613">
    <property type="component" value="Unassembled WGS sequence"/>
</dbReference>
<keyword evidence="5 8" id="KW-0067">ATP-binding</keyword>
<dbReference type="Pfam" id="PF02938">
    <property type="entry name" value="GAD"/>
    <property type="match status" value="1"/>
</dbReference>
<sequence>MLVDKLKRTNHCGDLTIKDLNKEVWLIGWVSKKRNLGSLLFVDLRDRYGIVQILIKTDEIEVPEIRNEYLLNVRGIVRKKDVPNKNLKTGEIEIEASEIILINKSEQPPLIIADETDALEDVRLKYRYLDLRRPVMQKRFITRAKIVKAVHEYLDAHDFIEVETPILTLSTPEGARDYLVPSRVHKGSFYALPQSPQLFKQLLMVAGFERYYQIAKCFRDEDLRSDRQPDFTQIDIETSFLNEDEILTLTEGLIAKIYKDVINYDVKLPLRRISYDEAVNTYGSDKPDTRFDLKLVDIKDILINNEDKLFKDNKYIKCFKIENVANETSRKVQDNYNLTAKKFKLNSYIYLKFLNNELEGSITKFLSNDEKNALINRLSLKENDLVVIAVSNVLRNVNFGLGAIRSELAKKYHLIQDGTFDILWVVNFPLFEKSEETGEITPCHHPFTRPVDEDLDKLETEPYKVYSYTYDIVMNGFEAGGGGLRIYDQETQERIFKVLGFSEEDIQRKFGFFVDALKYGTPPHGGLAFGLDRLTMILSGTDNIRDVIAFPKNLSAVCPMTNAPRPVDDAQLKELGIKVVEKEKVDE</sequence>
<feature type="binding site" evidence="8">
    <location>
        <position position="478"/>
    </location>
    <ligand>
        <name>ATP</name>
        <dbReference type="ChEBI" id="CHEBI:30616"/>
    </ligand>
</feature>
<dbReference type="InterPro" id="IPR012340">
    <property type="entry name" value="NA-bd_OB-fold"/>
</dbReference>
<keyword evidence="2 8" id="KW-0963">Cytoplasm</keyword>
<dbReference type="GO" id="GO:0005737">
    <property type="term" value="C:cytoplasm"/>
    <property type="evidence" value="ECO:0007669"/>
    <property type="project" value="UniProtKB-SubCell"/>
</dbReference>
<feature type="binding site" evidence="8">
    <location>
        <position position="173"/>
    </location>
    <ligand>
        <name>L-aspartate</name>
        <dbReference type="ChEBI" id="CHEBI:29991"/>
    </ligand>
</feature>
<evidence type="ECO:0000256" key="8">
    <source>
        <dbReference type="HAMAP-Rule" id="MF_00044"/>
    </source>
</evidence>
<feature type="binding site" evidence="8">
    <location>
        <begin position="530"/>
        <end position="533"/>
    </location>
    <ligand>
        <name>ATP</name>
        <dbReference type="ChEBI" id="CHEBI:30616"/>
    </ligand>
</feature>
<dbReference type="NCBIfam" id="TIGR00459">
    <property type="entry name" value="aspS_bact"/>
    <property type="match status" value="1"/>
</dbReference>
<evidence type="ECO:0000313" key="11">
    <source>
        <dbReference type="Proteomes" id="UP000823613"/>
    </source>
</evidence>
<comment type="similarity">
    <text evidence="1 8">Belongs to the class-II aminoacyl-tRNA synthetase family. Type 1 subfamily.</text>
</comment>
<dbReference type="SUPFAM" id="SSF55261">
    <property type="entry name" value="GAD domain-like"/>
    <property type="match status" value="1"/>
</dbReference>
<keyword evidence="6 8" id="KW-0648">Protein biosynthesis</keyword>
<keyword evidence="7 8" id="KW-0030">Aminoacyl-tRNA synthetase</keyword>
<dbReference type="InterPro" id="IPR004365">
    <property type="entry name" value="NA-bd_OB_tRNA"/>
</dbReference>
<comment type="caution">
    <text evidence="8">Lacks conserved residue(s) required for the propagation of feature annotation.</text>
</comment>
<accession>A0A9D9DGG9</accession>
<dbReference type="PROSITE" id="PS50862">
    <property type="entry name" value="AA_TRNA_LIGASE_II"/>
    <property type="match status" value="1"/>
</dbReference>
<dbReference type="EMBL" id="JADIMY010000027">
    <property type="protein sequence ID" value="MBO8427202.1"/>
    <property type="molecule type" value="Genomic_DNA"/>
</dbReference>
<evidence type="ECO:0000256" key="3">
    <source>
        <dbReference type="ARBA" id="ARBA00022598"/>
    </source>
</evidence>
<feature type="binding site" evidence="8">
    <location>
        <position position="228"/>
    </location>
    <ligand>
        <name>ATP</name>
        <dbReference type="ChEBI" id="CHEBI:30616"/>
    </ligand>
</feature>
<dbReference type="Pfam" id="PF01336">
    <property type="entry name" value="tRNA_anti-codon"/>
    <property type="match status" value="1"/>
</dbReference>
<evidence type="ECO:0000256" key="6">
    <source>
        <dbReference type="ARBA" id="ARBA00022917"/>
    </source>
</evidence>
<dbReference type="GO" id="GO:0140096">
    <property type="term" value="F:catalytic activity, acting on a protein"/>
    <property type="evidence" value="ECO:0007669"/>
    <property type="project" value="UniProtKB-ARBA"/>
</dbReference>
<reference evidence="10" key="2">
    <citation type="journal article" date="2021" name="PeerJ">
        <title>Extensive microbial diversity within the chicken gut microbiome revealed by metagenomics and culture.</title>
        <authorList>
            <person name="Gilroy R."/>
            <person name="Ravi A."/>
            <person name="Getino M."/>
            <person name="Pursley I."/>
            <person name="Horton D.L."/>
            <person name="Alikhan N.F."/>
            <person name="Baker D."/>
            <person name="Gharbi K."/>
            <person name="Hall N."/>
            <person name="Watson M."/>
            <person name="Adriaenssens E.M."/>
            <person name="Foster-Nyarko E."/>
            <person name="Jarju S."/>
            <person name="Secka A."/>
            <person name="Antonio M."/>
            <person name="Oren A."/>
            <person name="Chaudhuri R.R."/>
            <person name="La Ragione R."/>
            <person name="Hildebrand F."/>
            <person name="Pallen M.J."/>
        </authorList>
    </citation>
    <scope>NUCLEOTIDE SEQUENCE</scope>
    <source>
        <strain evidence="10">11159</strain>
    </source>
</reference>
<dbReference type="Pfam" id="PF00152">
    <property type="entry name" value="tRNA-synt_2"/>
    <property type="match status" value="1"/>
</dbReference>
<feature type="binding site" evidence="8">
    <location>
        <position position="219"/>
    </location>
    <ligand>
        <name>L-aspartate</name>
        <dbReference type="ChEBI" id="CHEBI:29991"/>
    </ligand>
</feature>
<dbReference type="InterPro" id="IPR004115">
    <property type="entry name" value="GAD-like_sf"/>
</dbReference>
<comment type="function">
    <text evidence="8">Catalyzes the attachment of L-aspartate to tRNA(Asp) in a two-step reaction: L-aspartate is first activated by ATP to form Asp-AMP and then transferred to the acceptor end of tRNA(Asp).</text>
</comment>
<evidence type="ECO:0000256" key="1">
    <source>
        <dbReference type="ARBA" id="ARBA00006303"/>
    </source>
</evidence>
<dbReference type="AlphaFoldDB" id="A0A9D9DGG9"/>
<dbReference type="InterPro" id="IPR004524">
    <property type="entry name" value="Asp-tRNA-ligase_1"/>
</dbReference>
<comment type="caution">
    <text evidence="10">The sequence shown here is derived from an EMBL/GenBank/DDBJ whole genome shotgun (WGS) entry which is preliminary data.</text>
</comment>
<dbReference type="InterPro" id="IPR002312">
    <property type="entry name" value="Asp/Asn-tRNA-synth_IIb"/>
</dbReference>
<proteinExistence type="inferred from homology"/>
<feature type="binding site" evidence="8">
    <location>
        <position position="485"/>
    </location>
    <ligand>
        <name>L-aspartate</name>
        <dbReference type="ChEBI" id="CHEBI:29991"/>
    </ligand>
</feature>
<evidence type="ECO:0000313" key="10">
    <source>
        <dbReference type="EMBL" id="MBO8427202.1"/>
    </source>
</evidence>
<evidence type="ECO:0000256" key="2">
    <source>
        <dbReference type="ARBA" id="ARBA00022490"/>
    </source>
</evidence>
<dbReference type="GO" id="GO:0005524">
    <property type="term" value="F:ATP binding"/>
    <property type="evidence" value="ECO:0007669"/>
    <property type="project" value="UniProtKB-UniRule"/>
</dbReference>
<dbReference type="HAMAP" id="MF_00044">
    <property type="entry name" value="Asp_tRNA_synth_type1"/>
    <property type="match status" value="1"/>
</dbReference>
<dbReference type="InterPro" id="IPR006195">
    <property type="entry name" value="aa-tRNA-synth_II"/>
</dbReference>
<dbReference type="InterPro" id="IPR004364">
    <property type="entry name" value="Aa-tRNA-synt_II"/>
</dbReference>
<dbReference type="InterPro" id="IPR047089">
    <property type="entry name" value="Asp-tRNA-ligase_1_N"/>
</dbReference>
<keyword evidence="4 8" id="KW-0547">Nucleotide-binding</keyword>
<evidence type="ECO:0000256" key="7">
    <source>
        <dbReference type="ARBA" id="ARBA00023146"/>
    </source>
</evidence>
<comment type="subunit">
    <text evidence="8">Homodimer.</text>
</comment>
<name>A0A9D9DGG9_9BACL</name>
<protein>
    <recommendedName>
        <fullName evidence="8">Aspartate--tRNA ligase</fullName>
        <ecNumber evidence="8">6.1.1.12</ecNumber>
    </recommendedName>
    <alternativeName>
        <fullName evidence="8">Aspartyl-tRNA synthetase</fullName>
        <shortName evidence="8">AspRS</shortName>
    </alternativeName>
</protein>
<dbReference type="Gene3D" id="2.40.50.140">
    <property type="entry name" value="Nucleic acid-binding proteins"/>
    <property type="match status" value="1"/>
</dbReference>
<dbReference type="PRINTS" id="PR01042">
    <property type="entry name" value="TRNASYNTHASP"/>
</dbReference>
<feature type="region of interest" description="Aspartate" evidence="8">
    <location>
        <begin position="197"/>
        <end position="200"/>
    </location>
</feature>
<evidence type="ECO:0000256" key="5">
    <source>
        <dbReference type="ARBA" id="ARBA00022840"/>
    </source>
</evidence>
<comment type="subcellular location">
    <subcellularLocation>
        <location evidence="8">Cytoplasm</location>
    </subcellularLocation>
</comment>
<dbReference type="Gene3D" id="3.30.930.10">
    <property type="entry name" value="Bira Bifunctional Protein, Domain 2"/>
    <property type="match status" value="1"/>
</dbReference>
<dbReference type="PANTHER" id="PTHR22594">
    <property type="entry name" value="ASPARTYL/LYSYL-TRNA SYNTHETASE"/>
    <property type="match status" value="1"/>
</dbReference>
<gene>
    <name evidence="8 10" type="primary">aspS</name>
    <name evidence="10" type="ORF">IAC58_01420</name>
</gene>
<dbReference type="NCBIfam" id="NF001750">
    <property type="entry name" value="PRK00476.1"/>
    <property type="match status" value="1"/>
</dbReference>
<keyword evidence="3 8" id="KW-0436">Ligase</keyword>
<dbReference type="GO" id="GO:0006422">
    <property type="term" value="P:aspartyl-tRNA aminoacylation"/>
    <property type="evidence" value="ECO:0007669"/>
    <property type="project" value="UniProtKB-UniRule"/>
</dbReference>
<dbReference type="GO" id="GO:0004815">
    <property type="term" value="F:aspartate-tRNA ligase activity"/>
    <property type="evidence" value="ECO:0007669"/>
    <property type="project" value="UniProtKB-UniRule"/>
</dbReference>
<dbReference type="SUPFAM" id="SSF50249">
    <property type="entry name" value="Nucleic acid-binding proteins"/>
    <property type="match status" value="1"/>
</dbReference>
<dbReference type="PANTHER" id="PTHR22594:SF5">
    <property type="entry name" value="ASPARTATE--TRNA LIGASE, MITOCHONDRIAL"/>
    <property type="match status" value="1"/>
</dbReference>
<dbReference type="InterPro" id="IPR045864">
    <property type="entry name" value="aa-tRNA-synth_II/BPL/LPL"/>
</dbReference>
<evidence type="ECO:0000256" key="4">
    <source>
        <dbReference type="ARBA" id="ARBA00022741"/>
    </source>
</evidence>
<dbReference type="InterPro" id="IPR029351">
    <property type="entry name" value="GAD_dom"/>
</dbReference>
<dbReference type="GO" id="GO:0016740">
    <property type="term" value="F:transferase activity"/>
    <property type="evidence" value="ECO:0007669"/>
    <property type="project" value="UniProtKB-ARBA"/>
</dbReference>
<dbReference type="CDD" id="cd00777">
    <property type="entry name" value="AspRS_core"/>
    <property type="match status" value="1"/>
</dbReference>
<dbReference type="CDD" id="cd04317">
    <property type="entry name" value="EcAspRS_like_N"/>
    <property type="match status" value="1"/>
</dbReference>
<reference evidence="10" key="1">
    <citation type="submission" date="2020-10" db="EMBL/GenBank/DDBJ databases">
        <authorList>
            <person name="Gilroy R."/>
        </authorList>
    </citation>
    <scope>NUCLEOTIDE SEQUENCE</scope>
    <source>
        <strain evidence="10">11159</strain>
    </source>
</reference>
<dbReference type="GO" id="GO:0003676">
    <property type="term" value="F:nucleic acid binding"/>
    <property type="evidence" value="ECO:0007669"/>
    <property type="project" value="InterPro"/>
</dbReference>
<dbReference type="SUPFAM" id="SSF55681">
    <property type="entry name" value="Class II aaRS and biotin synthetases"/>
    <property type="match status" value="1"/>
</dbReference>
<organism evidence="10 11">
    <name type="scientific">Candidatus Onthovivens merdipullorum</name>
    <dbReference type="NCBI Taxonomy" id="2840889"/>
    <lineage>
        <taxon>Bacteria</taxon>
        <taxon>Bacillati</taxon>
        <taxon>Bacillota</taxon>
        <taxon>Bacilli</taxon>
        <taxon>Bacillales</taxon>
        <taxon>Candidatus Onthovivens</taxon>
    </lineage>
</organism>
<comment type="catalytic activity">
    <reaction evidence="8">
        <text>tRNA(Asp) + L-aspartate + ATP = L-aspartyl-tRNA(Asp) + AMP + diphosphate</text>
        <dbReference type="Rhea" id="RHEA:19649"/>
        <dbReference type="Rhea" id="RHEA-COMP:9660"/>
        <dbReference type="Rhea" id="RHEA-COMP:9678"/>
        <dbReference type="ChEBI" id="CHEBI:29991"/>
        <dbReference type="ChEBI" id="CHEBI:30616"/>
        <dbReference type="ChEBI" id="CHEBI:33019"/>
        <dbReference type="ChEBI" id="CHEBI:78442"/>
        <dbReference type="ChEBI" id="CHEBI:78516"/>
        <dbReference type="ChEBI" id="CHEBI:456215"/>
        <dbReference type="EC" id="6.1.1.12"/>
    </reaction>
</comment>
<feature type="domain" description="Aminoacyl-transfer RNA synthetases class-II family profile" evidence="9">
    <location>
        <begin position="143"/>
        <end position="559"/>
    </location>
</feature>
<feature type="binding site" evidence="8">
    <location>
        <position position="444"/>
    </location>
    <ligand>
        <name>L-aspartate</name>
        <dbReference type="ChEBI" id="CHEBI:29991"/>
    </ligand>
</feature>
<dbReference type="EC" id="6.1.1.12" evidence="8"/>
<evidence type="ECO:0000259" key="9">
    <source>
        <dbReference type="PROSITE" id="PS50862"/>
    </source>
</evidence>
<dbReference type="InterPro" id="IPR047090">
    <property type="entry name" value="AspRS_core"/>
</dbReference>
<dbReference type="Gene3D" id="3.30.1360.30">
    <property type="entry name" value="GAD-like domain"/>
    <property type="match status" value="1"/>
</dbReference>
<feature type="binding site" evidence="8">
    <location>
        <begin position="219"/>
        <end position="221"/>
    </location>
    <ligand>
        <name>ATP</name>
        <dbReference type="ChEBI" id="CHEBI:30616"/>
    </ligand>
</feature>